<dbReference type="InterPro" id="IPR001638">
    <property type="entry name" value="Solute-binding_3/MltF_N"/>
</dbReference>
<feature type="signal peptide" evidence="5">
    <location>
        <begin position="1"/>
        <end position="31"/>
    </location>
</feature>
<evidence type="ECO:0000256" key="3">
    <source>
        <dbReference type="ARBA" id="ARBA00022729"/>
    </source>
</evidence>
<dbReference type="Pfam" id="PF00497">
    <property type="entry name" value="SBP_bac_3"/>
    <property type="match status" value="1"/>
</dbReference>
<dbReference type="STRING" id="337701.SAMN05444398_103179"/>
<dbReference type="PANTHER" id="PTHR35936">
    <property type="entry name" value="MEMBRANE-BOUND LYTIC MUREIN TRANSGLYCOSYLASE F"/>
    <property type="match status" value="1"/>
</dbReference>
<dbReference type="Gene3D" id="3.40.190.10">
    <property type="entry name" value="Periplasmic binding protein-like II"/>
    <property type="match status" value="2"/>
</dbReference>
<evidence type="ECO:0000256" key="5">
    <source>
        <dbReference type="SAM" id="SignalP"/>
    </source>
</evidence>
<name>A0A1M7BD21_9RHOB</name>
<comment type="subcellular location">
    <subcellularLocation>
        <location evidence="1">Cell envelope</location>
    </subcellularLocation>
</comment>
<dbReference type="AlphaFoldDB" id="A0A1M7BD21"/>
<dbReference type="CDD" id="cd01004">
    <property type="entry name" value="PBP2_MidA_like"/>
    <property type="match status" value="1"/>
</dbReference>
<keyword evidence="3 5" id="KW-0732">Signal</keyword>
<sequence length="292" mass="31540">MKHLMKKYMRTGVMAIAATVTMIGLSPAVSAQDVVEEARAALSQEILDRGTISVATNFNWPPFDYMSEEGEPTGIEVDLIRVIGAKLGLEVEFNDMKFPSIMPGVSSSRFDVGMNQFNITPERLKTLDFLPYFESGYGLLVPEGNASIDVNNLCGKTLVITQGSYYISYIEEMSKACTDAGNPEVGMKVFQSAAETMLALSNSRGDGFITASAVGTYVAQQNPGLELSSGRIEGRQDLVGFMIRKGSDLDKAMLIALESAVDDGSYLEVLEKYGVSEGAIGLETMRSLADNS</sequence>
<dbReference type="Proteomes" id="UP000183974">
    <property type="component" value="Unassembled WGS sequence"/>
</dbReference>
<feature type="chain" id="PRO_5012025637" evidence="5">
    <location>
        <begin position="32"/>
        <end position="292"/>
    </location>
</feature>
<evidence type="ECO:0000259" key="6">
    <source>
        <dbReference type="SMART" id="SM00062"/>
    </source>
</evidence>
<dbReference type="PROSITE" id="PS01039">
    <property type="entry name" value="SBP_BACTERIAL_3"/>
    <property type="match status" value="1"/>
</dbReference>
<dbReference type="InterPro" id="IPR018313">
    <property type="entry name" value="SBP_3_CS"/>
</dbReference>
<dbReference type="GO" id="GO:0030313">
    <property type="term" value="C:cell envelope"/>
    <property type="evidence" value="ECO:0007669"/>
    <property type="project" value="UniProtKB-SubCell"/>
</dbReference>
<accession>A0A1M7BD21</accession>
<keyword evidence="8" id="KW-1185">Reference proteome</keyword>
<dbReference type="RefSeq" id="WP_073034229.1">
    <property type="nucleotide sequence ID" value="NZ_BMLR01000003.1"/>
</dbReference>
<proteinExistence type="inferred from homology"/>
<gene>
    <name evidence="7" type="ORF">SAMN05444398_103179</name>
</gene>
<dbReference type="EMBL" id="FRBR01000003">
    <property type="protein sequence ID" value="SHL52821.1"/>
    <property type="molecule type" value="Genomic_DNA"/>
</dbReference>
<reference evidence="7 8" key="1">
    <citation type="submission" date="2016-11" db="EMBL/GenBank/DDBJ databases">
        <authorList>
            <person name="Jaros S."/>
            <person name="Januszkiewicz K."/>
            <person name="Wedrychowicz H."/>
        </authorList>
    </citation>
    <scope>NUCLEOTIDE SEQUENCE [LARGE SCALE GENOMIC DNA]</scope>
    <source>
        <strain evidence="7 8">DSM 29589</strain>
    </source>
</reference>
<protein>
    <submittedName>
        <fullName evidence="7">Amino acid ABC transporter substrate-binding protein, PAAT family</fullName>
    </submittedName>
</protein>
<evidence type="ECO:0000256" key="2">
    <source>
        <dbReference type="ARBA" id="ARBA00010333"/>
    </source>
</evidence>
<dbReference type="PANTHER" id="PTHR35936:SF17">
    <property type="entry name" value="ARGININE-BINDING EXTRACELLULAR PROTEIN ARTP"/>
    <property type="match status" value="1"/>
</dbReference>
<evidence type="ECO:0000313" key="7">
    <source>
        <dbReference type="EMBL" id="SHL52821.1"/>
    </source>
</evidence>
<dbReference type="SUPFAM" id="SSF53850">
    <property type="entry name" value="Periplasmic binding protein-like II"/>
    <property type="match status" value="1"/>
</dbReference>
<comment type="similarity">
    <text evidence="2 4">Belongs to the bacterial solute-binding protein 3 family.</text>
</comment>
<evidence type="ECO:0000256" key="4">
    <source>
        <dbReference type="RuleBase" id="RU003744"/>
    </source>
</evidence>
<feature type="domain" description="Solute-binding protein family 3/N-terminal" evidence="6">
    <location>
        <begin position="51"/>
        <end position="277"/>
    </location>
</feature>
<evidence type="ECO:0000313" key="8">
    <source>
        <dbReference type="Proteomes" id="UP000183974"/>
    </source>
</evidence>
<dbReference type="SMART" id="SM00062">
    <property type="entry name" value="PBPb"/>
    <property type="match status" value="1"/>
</dbReference>
<organism evidence="7 8">
    <name type="scientific">Roseovarius pacificus</name>
    <dbReference type="NCBI Taxonomy" id="337701"/>
    <lineage>
        <taxon>Bacteria</taxon>
        <taxon>Pseudomonadati</taxon>
        <taxon>Pseudomonadota</taxon>
        <taxon>Alphaproteobacteria</taxon>
        <taxon>Rhodobacterales</taxon>
        <taxon>Roseobacteraceae</taxon>
        <taxon>Roseovarius</taxon>
    </lineage>
</organism>
<evidence type="ECO:0000256" key="1">
    <source>
        <dbReference type="ARBA" id="ARBA00004196"/>
    </source>
</evidence>